<dbReference type="RefSeq" id="XP_067757289.1">
    <property type="nucleotide sequence ID" value="XM_067900460.1"/>
</dbReference>
<proteinExistence type="predicted"/>
<protein>
    <submittedName>
        <fullName evidence="2">Uncharacterized protein</fullName>
    </submittedName>
</protein>
<name>A0A836LI24_9TRYP</name>
<evidence type="ECO:0000313" key="2">
    <source>
        <dbReference type="EMBL" id="KAG5505028.1"/>
    </source>
</evidence>
<sequence length="615" mass="68054">MSAPSVSRTSAGSSSRTPNAAADSNNADAVRDTFKLLVWRLVLVDTAEDRSQWTSRASQQWGGGKPLFVSISNKFKEHGCTSSQKLVFGNAKPSQRQLWSGIEWRDDNAIAVPLEDDPVLMIEVGVHRHGTKSVLGLGIINTQSMLTKTCQYSKFTVHVLPTHTSIDASTVHAVVEAEIHSGLLHESPDSNLMPLEYNYGTVRVSTLDFYYPSFLLTGTGEYIVSNILCAMNMTELSSLAMQLVPSRSAADYIVTEPSHVVTVRPQQRVYFSATWNVIHRACMKTLEIQLIVNGSQQPSAPVLIKVHNHVPHTSGNTDLPFHYWVNTTCVTNRQMLLSQELPLIHAVLPVYRFISRSTSIDQREGMIVAFDKGKGEQVLVRADGVPVPMAGLYGGVHSPKSQPQQRLSLPESTEASALRRLENINLDANDDIASPFGFDMNASFVVRDHCVHNPFPWRGPLLNLSQKTCLCTIALGPIRGFPMVYEAATGISPSFQVSLTLLDQRGWQIVHGETLPSYHSASGSLRWAEQLVLRKWPGAMSKQFARLNLIEVRPRDGDETPIGAGLISLPSMQHLYAQNPLSVAFYVYETYSLYDQLNSSSLLMKDVNVIFSELH</sequence>
<accession>A0A836LI24</accession>
<comment type="caution">
    <text evidence="2">The sequence shown here is derived from an EMBL/GenBank/DDBJ whole genome shotgun (WGS) entry which is preliminary data.</text>
</comment>
<gene>
    <name evidence="2" type="ORF">JKF63_04475</name>
</gene>
<evidence type="ECO:0000313" key="3">
    <source>
        <dbReference type="Proteomes" id="UP000674318"/>
    </source>
</evidence>
<dbReference type="GeneID" id="94290537"/>
<dbReference type="AlphaFoldDB" id="A0A836LI24"/>
<evidence type="ECO:0000256" key="1">
    <source>
        <dbReference type="SAM" id="MobiDB-lite"/>
    </source>
</evidence>
<reference evidence="2 3" key="1">
    <citation type="submission" date="2021-02" db="EMBL/GenBank/DDBJ databases">
        <title>Porcisia hertigi Genome sequencing and assembly.</title>
        <authorList>
            <person name="Almutairi H."/>
            <person name="Gatherer D."/>
        </authorList>
    </citation>
    <scope>NUCLEOTIDE SEQUENCE [LARGE SCALE GENOMIC DNA]</scope>
    <source>
        <strain evidence="2 3">C119</strain>
    </source>
</reference>
<feature type="region of interest" description="Disordered" evidence="1">
    <location>
        <begin position="1"/>
        <end position="25"/>
    </location>
</feature>
<dbReference type="KEGG" id="phet:94290537"/>
<dbReference type="OrthoDB" id="269394at2759"/>
<dbReference type="EMBL" id="JAFJZO010000022">
    <property type="protein sequence ID" value="KAG5505028.1"/>
    <property type="molecule type" value="Genomic_DNA"/>
</dbReference>
<dbReference type="Proteomes" id="UP000674318">
    <property type="component" value="Unassembled WGS sequence"/>
</dbReference>
<organism evidence="2 3">
    <name type="scientific">Porcisia hertigi</name>
    <dbReference type="NCBI Taxonomy" id="2761500"/>
    <lineage>
        <taxon>Eukaryota</taxon>
        <taxon>Discoba</taxon>
        <taxon>Euglenozoa</taxon>
        <taxon>Kinetoplastea</taxon>
        <taxon>Metakinetoplastina</taxon>
        <taxon>Trypanosomatida</taxon>
        <taxon>Trypanosomatidae</taxon>
        <taxon>Leishmaniinae</taxon>
        <taxon>Porcisia</taxon>
    </lineage>
</organism>
<keyword evidence="3" id="KW-1185">Reference proteome</keyword>